<evidence type="ECO:0000313" key="1">
    <source>
        <dbReference type="EMBL" id="RFT15289.1"/>
    </source>
</evidence>
<protein>
    <submittedName>
        <fullName evidence="1">Uncharacterized protein</fullName>
    </submittedName>
</protein>
<comment type="caution">
    <text evidence="1">The sequence shown here is derived from an EMBL/GenBank/DDBJ whole genome shotgun (WGS) entry which is preliminary data.</text>
</comment>
<dbReference type="AlphaFoldDB" id="A0A3E2BKL0"/>
<proteinExistence type="predicted"/>
<reference evidence="1 2" key="1">
    <citation type="submission" date="2018-08" db="EMBL/GenBank/DDBJ databases">
        <title>Genome analysis of the thermophilic bacterium of the candidate phylum Aminicenantes from deep subsurface aquifer revealed its physiology and ecological role.</title>
        <authorList>
            <person name="Kadnikov V.V."/>
            <person name="Mardanov A.V."/>
            <person name="Beletsky A.V."/>
            <person name="Karnachuk O.V."/>
            <person name="Ravin N.V."/>
        </authorList>
    </citation>
    <scope>NUCLEOTIDE SEQUENCE [LARGE SCALE GENOMIC DNA]</scope>
    <source>
        <strain evidence="1">BY38</strain>
    </source>
</reference>
<dbReference type="EMBL" id="QUAH01000010">
    <property type="protein sequence ID" value="RFT15289.1"/>
    <property type="molecule type" value="Genomic_DNA"/>
</dbReference>
<sequence>MCKRKIMEWWLSIFLLLIAMIPVTEAMAQQAPPKDGYALLDSLSQVFDVISTDRDYLQKVNQLITGLMVEARRARDKNLIDRVFFARYHRLLGLIKLTLDPDPEKILTPVIDQVVEDFIREVLTEDWRAERSENMLLLATAIRDEIINLRLHLDDLEKKERLIREWDQKMRRAE</sequence>
<gene>
    <name evidence="1" type="ORF">OP8BY_0398</name>
</gene>
<evidence type="ECO:0000313" key="2">
    <source>
        <dbReference type="Proteomes" id="UP000257323"/>
    </source>
</evidence>
<name>A0A3E2BKL0_9BACT</name>
<organism evidence="1 2">
    <name type="scientific">Candidatus Saccharicenans subterraneus</name>
    <dbReference type="NCBI Taxonomy" id="2508984"/>
    <lineage>
        <taxon>Bacteria</taxon>
        <taxon>Candidatus Aminicenantota</taxon>
        <taxon>Candidatus Aminicenantia</taxon>
        <taxon>Candidatus Aminicenantales</taxon>
        <taxon>Candidatus Saccharicenantaceae</taxon>
        <taxon>Candidatus Saccharicenans</taxon>
    </lineage>
</organism>
<dbReference type="Proteomes" id="UP000257323">
    <property type="component" value="Unassembled WGS sequence"/>
</dbReference>
<accession>A0A3E2BKL0</accession>